<name>A0AAV7WJC5_PLEWA</name>
<sequence length="196" mass="21560">MSGGRGPQPTQQTKLDKYALPHAKQGRLILADTRDGAAHEDEETPTLNVFLVVIQGVKGVLELKIDSVSMELTLVHADLRNIRVCVKDTEDSLSSLQADTAFLKTQVKDMCATMESLGAKQEVIEGHSRCNNIRLVGVRERADGPATALFVKDIILNKLKPQRPSKYFSVKRARIGPGAPPRLKIPLHNNSPHLQL</sequence>
<dbReference type="Proteomes" id="UP001066276">
    <property type="component" value="Chromosome 1_1"/>
</dbReference>
<accession>A0AAV7WJC5</accession>
<protein>
    <submittedName>
        <fullName evidence="1">Uncharacterized protein</fullName>
    </submittedName>
</protein>
<dbReference type="AlphaFoldDB" id="A0AAV7WJC5"/>
<reference evidence="1" key="1">
    <citation type="journal article" date="2022" name="bioRxiv">
        <title>Sequencing and chromosome-scale assembly of the giantPleurodeles waltlgenome.</title>
        <authorList>
            <person name="Brown T."/>
            <person name="Elewa A."/>
            <person name="Iarovenko S."/>
            <person name="Subramanian E."/>
            <person name="Araus A.J."/>
            <person name="Petzold A."/>
            <person name="Susuki M."/>
            <person name="Suzuki K.-i.T."/>
            <person name="Hayashi T."/>
            <person name="Toyoda A."/>
            <person name="Oliveira C."/>
            <person name="Osipova E."/>
            <person name="Leigh N.D."/>
            <person name="Simon A."/>
            <person name="Yun M.H."/>
        </authorList>
    </citation>
    <scope>NUCLEOTIDE SEQUENCE</scope>
    <source>
        <strain evidence="1">20211129_DDA</strain>
        <tissue evidence="1">Liver</tissue>
    </source>
</reference>
<dbReference type="EMBL" id="JANPWB010000001">
    <property type="protein sequence ID" value="KAJ1212731.1"/>
    <property type="molecule type" value="Genomic_DNA"/>
</dbReference>
<evidence type="ECO:0000313" key="1">
    <source>
        <dbReference type="EMBL" id="KAJ1212731.1"/>
    </source>
</evidence>
<proteinExistence type="predicted"/>
<organism evidence="1 2">
    <name type="scientific">Pleurodeles waltl</name>
    <name type="common">Iberian ribbed newt</name>
    <dbReference type="NCBI Taxonomy" id="8319"/>
    <lineage>
        <taxon>Eukaryota</taxon>
        <taxon>Metazoa</taxon>
        <taxon>Chordata</taxon>
        <taxon>Craniata</taxon>
        <taxon>Vertebrata</taxon>
        <taxon>Euteleostomi</taxon>
        <taxon>Amphibia</taxon>
        <taxon>Batrachia</taxon>
        <taxon>Caudata</taxon>
        <taxon>Salamandroidea</taxon>
        <taxon>Salamandridae</taxon>
        <taxon>Pleurodelinae</taxon>
        <taxon>Pleurodeles</taxon>
    </lineage>
</organism>
<evidence type="ECO:0000313" key="2">
    <source>
        <dbReference type="Proteomes" id="UP001066276"/>
    </source>
</evidence>
<comment type="caution">
    <text evidence="1">The sequence shown here is derived from an EMBL/GenBank/DDBJ whole genome shotgun (WGS) entry which is preliminary data.</text>
</comment>
<keyword evidence="2" id="KW-1185">Reference proteome</keyword>
<gene>
    <name evidence="1" type="ORF">NDU88_000380</name>
</gene>